<dbReference type="Gene3D" id="3.40.720.10">
    <property type="entry name" value="Alkaline Phosphatase, subunit A"/>
    <property type="match status" value="1"/>
</dbReference>
<evidence type="ECO:0000259" key="2">
    <source>
        <dbReference type="Pfam" id="PF00884"/>
    </source>
</evidence>
<organism evidence="3">
    <name type="scientific">marine metagenome</name>
    <dbReference type="NCBI Taxonomy" id="408172"/>
    <lineage>
        <taxon>unclassified sequences</taxon>
        <taxon>metagenomes</taxon>
        <taxon>ecological metagenomes</taxon>
    </lineage>
</organism>
<feature type="compositionally biased region" description="Polar residues" evidence="1">
    <location>
        <begin position="21"/>
        <end position="31"/>
    </location>
</feature>
<dbReference type="SUPFAM" id="SSF53649">
    <property type="entry name" value="Alkaline phosphatase-like"/>
    <property type="match status" value="1"/>
</dbReference>
<feature type="domain" description="Sulfatase N-terminal" evidence="2">
    <location>
        <begin position="51"/>
        <end position="99"/>
    </location>
</feature>
<protein>
    <recommendedName>
        <fullName evidence="2">Sulfatase N-terminal domain-containing protein</fullName>
    </recommendedName>
</protein>
<gene>
    <name evidence="3" type="ORF">METZ01_LOCUS504045</name>
</gene>
<dbReference type="PROSITE" id="PS51257">
    <property type="entry name" value="PROKAR_LIPOPROTEIN"/>
    <property type="match status" value="1"/>
</dbReference>
<dbReference type="InterPro" id="IPR000917">
    <property type="entry name" value="Sulfatase_N"/>
</dbReference>
<reference evidence="3" key="1">
    <citation type="submission" date="2018-05" db="EMBL/GenBank/DDBJ databases">
        <authorList>
            <person name="Lanie J.A."/>
            <person name="Ng W.-L."/>
            <person name="Kazmierczak K.M."/>
            <person name="Andrzejewski T.M."/>
            <person name="Davidsen T.M."/>
            <person name="Wayne K.J."/>
            <person name="Tettelin H."/>
            <person name="Glass J.I."/>
            <person name="Rusch D."/>
            <person name="Podicherti R."/>
            <person name="Tsui H.-C.T."/>
            <person name="Winkler M.E."/>
        </authorList>
    </citation>
    <scope>NUCLEOTIDE SEQUENCE</scope>
</reference>
<proteinExistence type="predicted"/>
<dbReference type="InterPro" id="IPR017850">
    <property type="entry name" value="Alkaline_phosphatase_core_sf"/>
</dbReference>
<feature type="region of interest" description="Disordered" evidence="1">
    <location>
        <begin position="17"/>
        <end position="50"/>
    </location>
</feature>
<accession>A0A383E395</accession>
<dbReference type="PANTHER" id="PTHR43751:SF1">
    <property type="entry name" value="SULFATASE ATSG-RELATED"/>
    <property type="match status" value="1"/>
</dbReference>
<sequence>MRTTCLLLLVFAFSYGCSNKPAPNSAQAPSEKTTKADPKKPKPNVSQDKRPNVVFIFSDDHSYEAVSAYGGRLSKVAPTPNLDRIAKEGIRFDNCFVTNAL</sequence>
<evidence type="ECO:0000256" key="1">
    <source>
        <dbReference type="SAM" id="MobiDB-lite"/>
    </source>
</evidence>
<evidence type="ECO:0000313" key="3">
    <source>
        <dbReference type="EMBL" id="SVE51191.1"/>
    </source>
</evidence>
<name>A0A383E395_9ZZZZ</name>
<dbReference type="AlphaFoldDB" id="A0A383E395"/>
<dbReference type="PANTHER" id="PTHR43751">
    <property type="entry name" value="SULFATASE"/>
    <property type="match status" value="1"/>
</dbReference>
<dbReference type="InterPro" id="IPR052701">
    <property type="entry name" value="GAG_Ulvan_Degrading_Sulfatases"/>
</dbReference>
<dbReference type="Pfam" id="PF00884">
    <property type="entry name" value="Sulfatase"/>
    <property type="match status" value="1"/>
</dbReference>
<dbReference type="EMBL" id="UINC01222413">
    <property type="protein sequence ID" value="SVE51191.1"/>
    <property type="molecule type" value="Genomic_DNA"/>
</dbReference>